<dbReference type="OrthoDB" id="3054551at2759"/>
<evidence type="ECO:0000313" key="3">
    <source>
        <dbReference type="Proteomes" id="UP000717328"/>
    </source>
</evidence>
<dbReference type="EMBL" id="JABCKI010005871">
    <property type="protein sequence ID" value="KAG5636995.1"/>
    <property type="molecule type" value="Genomic_DNA"/>
</dbReference>
<name>A0A9P7FTI0_9AGAR</name>
<feature type="compositionally biased region" description="Polar residues" evidence="1">
    <location>
        <begin position="33"/>
        <end position="49"/>
    </location>
</feature>
<comment type="caution">
    <text evidence="2">The sequence shown here is derived from an EMBL/GenBank/DDBJ whole genome shotgun (WGS) entry which is preliminary data.</text>
</comment>
<accession>A0A9P7FTI0</accession>
<evidence type="ECO:0000256" key="1">
    <source>
        <dbReference type="SAM" id="MobiDB-lite"/>
    </source>
</evidence>
<keyword evidence="3" id="KW-1185">Reference proteome</keyword>
<evidence type="ECO:0000313" key="2">
    <source>
        <dbReference type="EMBL" id="KAG5636995.1"/>
    </source>
</evidence>
<gene>
    <name evidence="2" type="ORF">H0H81_006171</name>
</gene>
<dbReference type="AlphaFoldDB" id="A0A9P7FTI0"/>
<reference evidence="2" key="2">
    <citation type="submission" date="2021-10" db="EMBL/GenBank/DDBJ databases">
        <title>Phylogenomics reveals ancestral predisposition of the termite-cultivated fungus Termitomyces towards a domesticated lifestyle.</title>
        <authorList>
            <person name="Auxier B."/>
            <person name="Grum-Grzhimaylo A."/>
            <person name="Cardenas M.E."/>
            <person name="Lodge J.D."/>
            <person name="Laessoe T."/>
            <person name="Pedersen O."/>
            <person name="Smith M.E."/>
            <person name="Kuyper T.W."/>
            <person name="Franco-Molano E.A."/>
            <person name="Baroni T.J."/>
            <person name="Aanen D.K."/>
        </authorList>
    </citation>
    <scope>NUCLEOTIDE SEQUENCE</scope>
    <source>
        <strain evidence="2">D49</strain>
    </source>
</reference>
<dbReference type="Proteomes" id="UP000717328">
    <property type="component" value="Unassembled WGS sequence"/>
</dbReference>
<protein>
    <submittedName>
        <fullName evidence="2">Uncharacterized protein</fullName>
    </submittedName>
</protein>
<feature type="region of interest" description="Disordered" evidence="1">
    <location>
        <begin position="1"/>
        <end position="69"/>
    </location>
</feature>
<sequence>MGRPERVHTHPKYPKYGCVAEPSDPATDVSWPPITTSYTSRNTLPSSPESVCESEQKATPPASPLGSIDQRVTSSVRAVFEVRAYTSTLPKDILTPLSTALEELDASIDGKKPPVIISSHAANSIESLAIPESHRRRQAFGILSCDRRANSVRKQSQIIDRDLNPSANNREGREIRGWARLRARAPPPIMVVKEFALERARHERA</sequence>
<proteinExistence type="predicted"/>
<reference evidence="2" key="1">
    <citation type="submission" date="2021-02" db="EMBL/GenBank/DDBJ databases">
        <authorList>
            <person name="Nieuwenhuis M."/>
            <person name="Van De Peppel L.J.J."/>
        </authorList>
    </citation>
    <scope>NUCLEOTIDE SEQUENCE</scope>
    <source>
        <strain evidence="2">D49</strain>
    </source>
</reference>
<organism evidence="2 3">
    <name type="scientific">Sphagnurus paluster</name>
    <dbReference type="NCBI Taxonomy" id="117069"/>
    <lineage>
        <taxon>Eukaryota</taxon>
        <taxon>Fungi</taxon>
        <taxon>Dikarya</taxon>
        <taxon>Basidiomycota</taxon>
        <taxon>Agaricomycotina</taxon>
        <taxon>Agaricomycetes</taxon>
        <taxon>Agaricomycetidae</taxon>
        <taxon>Agaricales</taxon>
        <taxon>Tricholomatineae</taxon>
        <taxon>Lyophyllaceae</taxon>
        <taxon>Sphagnurus</taxon>
    </lineage>
</organism>